<evidence type="ECO:0000313" key="5">
    <source>
        <dbReference type="Proteomes" id="UP000054495"/>
    </source>
</evidence>
<feature type="domain" description="Ketoreductase (KR)" evidence="3">
    <location>
        <begin position="3"/>
        <end position="74"/>
    </location>
</feature>
<dbReference type="InterPro" id="IPR001509">
    <property type="entry name" value="Epimerase_deHydtase"/>
</dbReference>
<feature type="domain" description="NAD-dependent epimerase/dehydratase" evidence="2">
    <location>
        <begin position="310"/>
        <end position="465"/>
    </location>
</feature>
<organism evidence="4 5">
    <name type="scientific">Ancylostoma ceylanicum</name>
    <dbReference type="NCBI Taxonomy" id="53326"/>
    <lineage>
        <taxon>Eukaryota</taxon>
        <taxon>Metazoa</taxon>
        <taxon>Ecdysozoa</taxon>
        <taxon>Nematoda</taxon>
        <taxon>Chromadorea</taxon>
        <taxon>Rhabditida</taxon>
        <taxon>Rhabditina</taxon>
        <taxon>Rhabditomorpha</taxon>
        <taxon>Strongyloidea</taxon>
        <taxon>Ancylostomatidae</taxon>
        <taxon>Ancylostomatinae</taxon>
        <taxon>Ancylostoma</taxon>
    </lineage>
</organism>
<evidence type="ECO:0000259" key="2">
    <source>
        <dbReference type="Pfam" id="PF01370"/>
    </source>
</evidence>
<dbReference type="InterPro" id="IPR036291">
    <property type="entry name" value="NAD(P)-bd_dom_sf"/>
</dbReference>
<comment type="similarity">
    <text evidence="1">Belongs to the NAD(P)-dependent epimerase/dehydratase family.</text>
</comment>
<dbReference type="PANTHER" id="PTHR43000">
    <property type="entry name" value="DTDP-D-GLUCOSE 4,6-DEHYDRATASE-RELATED"/>
    <property type="match status" value="1"/>
</dbReference>
<dbReference type="SUPFAM" id="SSF51735">
    <property type="entry name" value="NAD(P)-binding Rossmann-fold domains"/>
    <property type="match status" value="2"/>
</dbReference>
<keyword evidence="5" id="KW-1185">Reference proteome</keyword>
<accession>A0A0D6LL47</accession>
<dbReference type="Pfam" id="PF08659">
    <property type="entry name" value="KR"/>
    <property type="match status" value="1"/>
</dbReference>
<sequence length="605" mass="66581">MTSYLITGGLGSLGSALVSHLYKNTQSCITVLDNLSGHSDISQIAQHIRNSDRFTLVVGDVTNEQLVLHTLKEHSVRLSCEHLLVELLRLMPAPCNSITIDTIIDCATRGRSAIDRSPVVGARNALQGLTHVLDAVREYAHLKGYLLISCQSVYGTAPCVESTPLAPVTWRGAALMSAEAMLHSYVVSYHLPLAITRLSLGLINDNLEQMIEGVDKVNLLTTEDAIKGILLAAEHAKNAEIWNIGGASDYLVEKVSIGNDTIRSASPSKFNCEKARNELKFVAEGDEIGALSHLSESTTVPQPARSAARILIYGSKGWIGRQFIQLLQNEGIAYIEGTARPGTDADEIIRDEIVRVAPSHVVSMIGRTHGDGVNSIAYLEGGPEKLKLNIRDNLYAPWILASSCERMNIHFTYLGTGCLFKYDEEHPLDGPGYKEEDVANYEGTSYSAVKGFTDRLLRQFDNTLQCRIRLPVNYDADSRNLVAKLMTFKKVLDIPNSITILPDCLPILLDMILKSETGIINLVNPGAIRFPEISEMYRKMLNPCWQYEVLPADPDSELVSTRSHCRLSTKKLESLYPDLRSAREGVAQALEQIANAKDLRTIAQA</sequence>
<proteinExistence type="inferred from homology"/>
<evidence type="ECO:0000256" key="1">
    <source>
        <dbReference type="ARBA" id="ARBA00007637"/>
    </source>
</evidence>
<dbReference type="Pfam" id="PF01370">
    <property type="entry name" value="Epimerase"/>
    <property type="match status" value="1"/>
</dbReference>
<dbReference type="Gene3D" id="3.40.50.720">
    <property type="entry name" value="NAD(P)-binding Rossmann-like Domain"/>
    <property type="match status" value="2"/>
</dbReference>
<reference evidence="4 5" key="1">
    <citation type="submission" date="2013-05" db="EMBL/GenBank/DDBJ databases">
        <title>Draft genome of the parasitic nematode Anyclostoma ceylanicum.</title>
        <authorList>
            <person name="Mitreva M."/>
        </authorList>
    </citation>
    <scope>NUCLEOTIDE SEQUENCE [LARGE SCALE GENOMIC DNA]</scope>
</reference>
<dbReference type="AlphaFoldDB" id="A0A0D6LL47"/>
<protein>
    <submittedName>
        <fullName evidence="4">NAD dependent epimerase/dehydratase family protein</fullName>
    </submittedName>
</protein>
<name>A0A0D6LL47_9BILA</name>
<evidence type="ECO:0000313" key="4">
    <source>
        <dbReference type="EMBL" id="EPB70736.1"/>
    </source>
</evidence>
<dbReference type="Proteomes" id="UP000054495">
    <property type="component" value="Unassembled WGS sequence"/>
</dbReference>
<dbReference type="EMBL" id="KE125166">
    <property type="protein sequence ID" value="EPB70736.1"/>
    <property type="molecule type" value="Genomic_DNA"/>
</dbReference>
<dbReference type="InterPro" id="IPR013968">
    <property type="entry name" value="PKS_KR"/>
</dbReference>
<evidence type="ECO:0000259" key="3">
    <source>
        <dbReference type="Pfam" id="PF08659"/>
    </source>
</evidence>
<gene>
    <name evidence="4" type="ORF">ANCCEY_10165</name>
</gene>